<feature type="chain" id="PRO_5043897191" description="Asparagine synthetase domain-containing protein" evidence="4">
    <location>
        <begin position="19"/>
        <end position="68"/>
    </location>
</feature>
<keyword evidence="3" id="KW-0315">Glutamine amidotransferase</keyword>
<comment type="caution">
    <text evidence="5">The sequence shown here is derived from an EMBL/GenBank/DDBJ whole genome shotgun (WGS) entry which is preliminary data.</text>
</comment>
<organism evidence="5 6">
    <name type="scientific">Lactuca virosa</name>
    <dbReference type="NCBI Taxonomy" id="75947"/>
    <lineage>
        <taxon>Eukaryota</taxon>
        <taxon>Viridiplantae</taxon>
        <taxon>Streptophyta</taxon>
        <taxon>Embryophyta</taxon>
        <taxon>Tracheophyta</taxon>
        <taxon>Spermatophyta</taxon>
        <taxon>Magnoliopsida</taxon>
        <taxon>eudicotyledons</taxon>
        <taxon>Gunneridae</taxon>
        <taxon>Pentapetalae</taxon>
        <taxon>asterids</taxon>
        <taxon>campanulids</taxon>
        <taxon>Asterales</taxon>
        <taxon>Asteraceae</taxon>
        <taxon>Cichorioideae</taxon>
        <taxon>Cichorieae</taxon>
        <taxon>Lactucinae</taxon>
        <taxon>Lactuca</taxon>
    </lineage>
</organism>
<accession>A0AAU9PKA2</accession>
<evidence type="ECO:0000256" key="3">
    <source>
        <dbReference type="ARBA" id="ARBA00022962"/>
    </source>
</evidence>
<dbReference type="Gene3D" id="3.40.50.620">
    <property type="entry name" value="HUPs"/>
    <property type="match status" value="1"/>
</dbReference>
<dbReference type="InterPro" id="IPR014729">
    <property type="entry name" value="Rossmann-like_a/b/a_fold"/>
</dbReference>
<protein>
    <recommendedName>
        <fullName evidence="7">Asparagine synthetase domain-containing protein</fullName>
    </recommendedName>
</protein>
<name>A0AAU9PKA2_9ASTR</name>
<keyword evidence="6" id="KW-1185">Reference proteome</keyword>
<evidence type="ECO:0000256" key="2">
    <source>
        <dbReference type="ARBA" id="ARBA00022888"/>
    </source>
</evidence>
<feature type="signal peptide" evidence="4">
    <location>
        <begin position="1"/>
        <end position="18"/>
    </location>
</feature>
<evidence type="ECO:0008006" key="7">
    <source>
        <dbReference type="Google" id="ProtNLM"/>
    </source>
</evidence>
<dbReference type="GO" id="GO:0006529">
    <property type="term" value="P:asparagine biosynthetic process"/>
    <property type="evidence" value="ECO:0007669"/>
    <property type="project" value="UniProtKB-KW"/>
</dbReference>
<evidence type="ECO:0000256" key="4">
    <source>
        <dbReference type="SAM" id="SignalP"/>
    </source>
</evidence>
<dbReference type="InterPro" id="IPR051857">
    <property type="entry name" value="Asn_synthetase_domain"/>
</dbReference>
<dbReference type="Proteomes" id="UP001157418">
    <property type="component" value="Unassembled WGS sequence"/>
</dbReference>
<dbReference type="EMBL" id="CAKMRJ010005634">
    <property type="protein sequence ID" value="CAH1450815.1"/>
    <property type="molecule type" value="Genomic_DNA"/>
</dbReference>
<evidence type="ECO:0000313" key="5">
    <source>
        <dbReference type="EMBL" id="CAH1450815.1"/>
    </source>
</evidence>
<reference evidence="5 6" key="1">
    <citation type="submission" date="2022-01" db="EMBL/GenBank/DDBJ databases">
        <authorList>
            <person name="Xiong W."/>
            <person name="Schranz E."/>
        </authorList>
    </citation>
    <scope>NUCLEOTIDE SEQUENCE [LARGE SCALE GENOMIC DNA]</scope>
</reference>
<dbReference type="AlphaFoldDB" id="A0AAU9PKA2"/>
<gene>
    <name evidence="5" type="ORF">LVIROSA_LOCUS36217</name>
</gene>
<evidence type="ECO:0000256" key="1">
    <source>
        <dbReference type="ARBA" id="ARBA00022605"/>
    </source>
</evidence>
<dbReference type="PANTHER" id="PTHR45937">
    <property type="entry name" value="ASPARAGINE SYNTHETASE DOMAIN-CONTAINING PROTEIN 1"/>
    <property type="match status" value="1"/>
</dbReference>
<keyword evidence="1" id="KW-0028">Amino-acid biosynthesis</keyword>
<keyword evidence="4" id="KW-0732">Signal</keyword>
<dbReference type="PANTHER" id="PTHR45937:SF1">
    <property type="entry name" value="ASPARAGINE SYNTHETASE DOMAIN-CONTAINING PROTEIN 1"/>
    <property type="match status" value="1"/>
</dbReference>
<keyword evidence="2" id="KW-0061">Asparagine biosynthesis</keyword>
<evidence type="ECO:0000313" key="6">
    <source>
        <dbReference type="Proteomes" id="UP001157418"/>
    </source>
</evidence>
<proteinExistence type="predicted"/>
<sequence length="68" mass="7530">MTPVAVLFSGGLDFMILAALLDECLDSKFEIDLLNVSFDGELALDRISAMMGVKELRKIAPLRRKLAF</sequence>